<dbReference type="InterPro" id="IPR000873">
    <property type="entry name" value="AMP-dep_synth/lig_dom"/>
</dbReference>
<dbReference type="PANTHER" id="PTHR43845:SF1">
    <property type="entry name" value="BLR5969 PROTEIN"/>
    <property type="match status" value="1"/>
</dbReference>
<organism evidence="2 3">
    <name type="scientific">Flavihumibacter petaseus NBRC 106054</name>
    <dbReference type="NCBI Taxonomy" id="1220578"/>
    <lineage>
        <taxon>Bacteria</taxon>
        <taxon>Pseudomonadati</taxon>
        <taxon>Bacteroidota</taxon>
        <taxon>Chitinophagia</taxon>
        <taxon>Chitinophagales</taxon>
        <taxon>Chitinophagaceae</taxon>
        <taxon>Flavihumibacter</taxon>
    </lineage>
</organism>
<dbReference type="InterPro" id="IPR042099">
    <property type="entry name" value="ANL_N_sf"/>
</dbReference>
<dbReference type="SUPFAM" id="SSF56801">
    <property type="entry name" value="Acetyl-CoA synthetase-like"/>
    <property type="match status" value="1"/>
</dbReference>
<reference evidence="2 3" key="1">
    <citation type="submission" date="2015-04" db="EMBL/GenBank/DDBJ databases">
        <title>Whole genome shotgun sequence of Flavihumibacter petaseus NBRC 106054.</title>
        <authorList>
            <person name="Miyazawa S."/>
            <person name="Hosoyama A."/>
            <person name="Hashimoto M."/>
            <person name="Noguchi M."/>
            <person name="Tsuchikane K."/>
            <person name="Ohji S."/>
            <person name="Yamazoe A."/>
            <person name="Ichikawa N."/>
            <person name="Kimura A."/>
            <person name="Fujita N."/>
        </authorList>
    </citation>
    <scope>NUCLEOTIDE SEQUENCE [LARGE SCALE GENOMIC DNA]</scope>
    <source>
        <strain evidence="2 3">NBRC 106054</strain>
    </source>
</reference>
<sequence>MYDPSIAFHDPAAIRQLQETKLQALIPYLAARSPFYRRLFEQHGIDPAGICKLEDLRHLPVTEKEDIQLHNWDFLTVPRENIAEYMASSGTLGSPVTIALTAADLDRLAYNEYCSFVTSGGTAADRYQLMLTLDRQFMAGIAYYLGIRKLGAGLVRVGPGAPFLHWDTIRRIQPTVLVGVPSFLIKLQEFAMHNGIDLQNTPVKTVICIGESIRDELGNLNRLGQKISEGWPVQLISTYASTEMQTAFTECVHGTGGHMNPELIILEILDEHNQPVADGMPGEVTITTLGVEGMPLLRYKTGDICIRQRGTCACGRQTDRLSAVLGRKKQMIKLKGTSFYPPALYDLLHGIPEVVDYVVELQSNEWGTDEVLLHLQVQEPSEATEARIRELLRSRLRVIPGIRFLSGQELHRIQFPEGGRKAQKLLDNR</sequence>
<dbReference type="EMBL" id="BBWV01000001">
    <property type="protein sequence ID" value="GAO42098.1"/>
    <property type="molecule type" value="Genomic_DNA"/>
</dbReference>
<name>A0A0E9MX69_9BACT</name>
<dbReference type="RefSeq" id="WP_046367853.1">
    <property type="nucleotide sequence ID" value="NZ_BBWV01000001.1"/>
</dbReference>
<dbReference type="OrthoDB" id="580775at2"/>
<dbReference type="PANTHER" id="PTHR43845">
    <property type="entry name" value="BLR5969 PROTEIN"/>
    <property type="match status" value="1"/>
</dbReference>
<dbReference type="STRING" id="1220578.FPE01S_01_11110"/>
<evidence type="ECO:0000259" key="1">
    <source>
        <dbReference type="Pfam" id="PF00501"/>
    </source>
</evidence>
<dbReference type="Gene3D" id="3.40.50.12780">
    <property type="entry name" value="N-terminal domain of ligase-like"/>
    <property type="match status" value="1"/>
</dbReference>
<dbReference type="AlphaFoldDB" id="A0A0E9MX69"/>
<dbReference type="InterPro" id="IPR045851">
    <property type="entry name" value="AMP-bd_C_sf"/>
</dbReference>
<evidence type="ECO:0000313" key="2">
    <source>
        <dbReference type="EMBL" id="GAO42098.1"/>
    </source>
</evidence>
<feature type="domain" description="AMP-dependent synthetase/ligase" evidence="1">
    <location>
        <begin position="76"/>
        <end position="288"/>
    </location>
</feature>
<protein>
    <submittedName>
        <fullName evidence="2">Putative acyl-CoA synthetase</fullName>
    </submittedName>
</protein>
<evidence type="ECO:0000313" key="3">
    <source>
        <dbReference type="Proteomes" id="UP000033121"/>
    </source>
</evidence>
<accession>A0A0E9MX69</accession>
<keyword evidence="3" id="KW-1185">Reference proteome</keyword>
<dbReference type="Pfam" id="PF00501">
    <property type="entry name" value="AMP-binding"/>
    <property type="match status" value="1"/>
</dbReference>
<comment type="caution">
    <text evidence="2">The sequence shown here is derived from an EMBL/GenBank/DDBJ whole genome shotgun (WGS) entry which is preliminary data.</text>
</comment>
<dbReference type="Gene3D" id="3.30.300.30">
    <property type="match status" value="1"/>
</dbReference>
<dbReference type="Proteomes" id="UP000033121">
    <property type="component" value="Unassembled WGS sequence"/>
</dbReference>
<gene>
    <name evidence="2" type="ORF">FPE01S_01_11110</name>
</gene>
<proteinExistence type="predicted"/>